<dbReference type="PANTHER" id="PTHR41521:SF4">
    <property type="entry name" value="BLR0684 PROTEIN"/>
    <property type="match status" value="1"/>
</dbReference>
<proteinExistence type="predicted"/>
<dbReference type="PANTHER" id="PTHR41521">
    <property type="match status" value="1"/>
</dbReference>
<accession>A0ABP7KRQ8</accession>
<protein>
    <submittedName>
        <fullName evidence="2">DUF1330 domain-containing protein</fullName>
    </submittedName>
</protein>
<reference evidence="3" key="1">
    <citation type="journal article" date="2019" name="Int. J. Syst. Evol. Microbiol.">
        <title>The Global Catalogue of Microorganisms (GCM) 10K type strain sequencing project: providing services to taxonomists for standard genome sequencing and annotation.</title>
        <authorList>
            <consortium name="The Broad Institute Genomics Platform"/>
            <consortium name="The Broad Institute Genome Sequencing Center for Infectious Disease"/>
            <person name="Wu L."/>
            <person name="Ma J."/>
        </authorList>
    </citation>
    <scope>NUCLEOTIDE SEQUENCE [LARGE SCALE GENOMIC DNA]</scope>
    <source>
        <strain evidence="3">JCM 17201</strain>
    </source>
</reference>
<dbReference type="Pfam" id="PF07045">
    <property type="entry name" value="DUF1330"/>
    <property type="match status" value="1"/>
</dbReference>
<dbReference type="EMBL" id="BAABDG010000002">
    <property type="protein sequence ID" value="GAA3885680.1"/>
    <property type="molecule type" value="Genomic_DNA"/>
</dbReference>
<evidence type="ECO:0000259" key="1">
    <source>
        <dbReference type="Pfam" id="PF07045"/>
    </source>
</evidence>
<sequence>MAAYWIAHVVVKDPQQYTKYTALAPAAFARYGARFLARGGKTQVLEGVMRPERSVVIEFDSFDDALRCYHSQQYQQAMAERMGVAFVEIIVVEGV</sequence>
<dbReference type="Proteomes" id="UP001499994">
    <property type="component" value="Unassembled WGS sequence"/>
</dbReference>
<dbReference type="InterPro" id="IPR010753">
    <property type="entry name" value="DUF1330"/>
</dbReference>
<feature type="domain" description="DUF1330" evidence="1">
    <location>
        <begin position="3"/>
        <end position="95"/>
    </location>
</feature>
<evidence type="ECO:0000313" key="3">
    <source>
        <dbReference type="Proteomes" id="UP001499994"/>
    </source>
</evidence>
<organism evidence="2 3">
    <name type="scientific">Gibbsiella dentisursi</name>
    <dbReference type="NCBI Taxonomy" id="796890"/>
    <lineage>
        <taxon>Bacteria</taxon>
        <taxon>Pseudomonadati</taxon>
        <taxon>Pseudomonadota</taxon>
        <taxon>Gammaproteobacteria</taxon>
        <taxon>Enterobacterales</taxon>
        <taxon>Yersiniaceae</taxon>
        <taxon>Gibbsiella</taxon>
    </lineage>
</organism>
<comment type="caution">
    <text evidence="2">The sequence shown here is derived from an EMBL/GenBank/DDBJ whole genome shotgun (WGS) entry which is preliminary data.</text>
</comment>
<keyword evidence="3" id="KW-1185">Reference proteome</keyword>
<gene>
    <name evidence="2" type="ORF">GCM10022405_08760</name>
</gene>
<name>A0ABP7KRQ8_9GAMM</name>
<evidence type="ECO:0000313" key="2">
    <source>
        <dbReference type="EMBL" id="GAA3885680.1"/>
    </source>
</evidence>
<dbReference type="SUPFAM" id="SSF54909">
    <property type="entry name" value="Dimeric alpha+beta barrel"/>
    <property type="match status" value="1"/>
</dbReference>
<dbReference type="InterPro" id="IPR011008">
    <property type="entry name" value="Dimeric_a/b-barrel"/>
</dbReference>
<dbReference type="Gene3D" id="3.30.70.100">
    <property type="match status" value="1"/>
</dbReference>
<dbReference type="RefSeq" id="WP_279027455.1">
    <property type="nucleotide sequence ID" value="NZ_BAABDG010000002.1"/>
</dbReference>